<dbReference type="EMBL" id="SNRY01001337">
    <property type="protein sequence ID" value="KAA6331704.1"/>
    <property type="molecule type" value="Genomic_DNA"/>
</dbReference>
<sequence length="313" mass="36277">MPKPYSSILFKSPPDIAQGAWHPNELRVANEARGEVMKEQPPYVFKPENTGDQMSIDDKASGHDGFTILSNTQTGKIALMMESTKCEEVEDALALFENDLEKVKSIGCDMSPTCLKVCREKLPQAQRVIDKFHIMQYVYDAVAQVRQRIQKGLTEELSKGKQKTKKDKEILSDLESLGRCRHLLSQAVQKWSKAGKELMCQVFEKHHELKTAYLLSQDFKNRYDIHNSYKSRIFIEKDLFSRYEKVEKEKIKEFNQAVKMIEKHETEIINFFNLGHANAKAERLNGKMQRFISNNYGMKDKDFALYRIALYFS</sequence>
<dbReference type="PANTHER" id="PTHR33498:SF1">
    <property type="entry name" value="TRANSPOSASE FOR INSERTION SEQUENCE ELEMENT IS1557"/>
    <property type="match status" value="1"/>
</dbReference>
<proteinExistence type="predicted"/>
<accession>A0A5J4RDY0</accession>
<dbReference type="AlphaFoldDB" id="A0A5J4RDY0"/>
<organism evidence="2">
    <name type="scientific">termite gut metagenome</name>
    <dbReference type="NCBI Taxonomy" id="433724"/>
    <lineage>
        <taxon>unclassified sequences</taxon>
        <taxon>metagenomes</taxon>
        <taxon>organismal metagenomes</taxon>
    </lineage>
</organism>
<name>A0A5J4RDY0_9ZZZZ</name>
<feature type="domain" description="Transposase IS204/IS1001/IS1096/IS1165 DDE" evidence="1">
    <location>
        <begin position="55"/>
        <end position="303"/>
    </location>
</feature>
<dbReference type="Pfam" id="PF01610">
    <property type="entry name" value="DDE_Tnp_ISL3"/>
    <property type="match status" value="1"/>
</dbReference>
<gene>
    <name evidence="2" type="ORF">EZS27_019719</name>
</gene>
<dbReference type="InterPro" id="IPR047951">
    <property type="entry name" value="Transpos_ISL3"/>
</dbReference>
<comment type="caution">
    <text evidence="2">The sequence shown here is derived from an EMBL/GenBank/DDBJ whole genome shotgun (WGS) entry which is preliminary data.</text>
</comment>
<reference evidence="2" key="1">
    <citation type="submission" date="2019-03" db="EMBL/GenBank/DDBJ databases">
        <title>Single cell metagenomics reveals metabolic interactions within the superorganism composed of flagellate Streblomastix strix and complex community of Bacteroidetes bacteria on its surface.</title>
        <authorList>
            <person name="Treitli S.C."/>
            <person name="Kolisko M."/>
            <person name="Husnik F."/>
            <person name="Keeling P."/>
            <person name="Hampl V."/>
        </authorList>
    </citation>
    <scope>NUCLEOTIDE SEQUENCE</scope>
    <source>
        <strain evidence="2">STM</strain>
    </source>
</reference>
<dbReference type="InterPro" id="IPR002560">
    <property type="entry name" value="Transposase_DDE"/>
</dbReference>
<evidence type="ECO:0000259" key="1">
    <source>
        <dbReference type="Pfam" id="PF01610"/>
    </source>
</evidence>
<evidence type="ECO:0000313" key="2">
    <source>
        <dbReference type="EMBL" id="KAA6331704.1"/>
    </source>
</evidence>
<protein>
    <recommendedName>
        <fullName evidence="1">Transposase IS204/IS1001/IS1096/IS1165 DDE domain-containing protein</fullName>
    </recommendedName>
</protein>
<dbReference type="PANTHER" id="PTHR33498">
    <property type="entry name" value="TRANSPOSASE FOR INSERTION SEQUENCE ELEMENT IS1557"/>
    <property type="match status" value="1"/>
</dbReference>